<proteinExistence type="predicted"/>
<dbReference type="AlphaFoldDB" id="A0AAP9KVF9"/>
<sequence length="76" mass="8625">MLLSTDKKADFCQPISSNKKIGFVGRLLTCQKKTTFNRIDYFFLSIKVLGGDSADIVKLAQYKSRHLKAFKESFST</sequence>
<evidence type="ECO:0000313" key="1">
    <source>
        <dbReference type="EMBL" id="QGV17940.1"/>
    </source>
</evidence>
<protein>
    <submittedName>
        <fullName evidence="1">Uncharacterized protein</fullName>
    </submittedName>
</protein>
<name>A0AAP9KVF9_LACPA</name>
<accession>A0AAP9KVF9</accession>
<organism evidence="1 2">
    <name type="scientific">Lacticaseibacillus paracasei subsp. paracasei</name>
    <dbReference type="NCBI Taxonomy" id="47714"/>
    <lineage>
        <taxon>Bacteria</taxon>
        <taxon>Bacillati</taxon>
        <taxon>Bacillota</taxon>
        <taxon>Bacilli</taxon>
        <taxon>Lactobacillales</taxon>
        <taxon>Lactobacillaceae</taxon>
        <taxon>Lacticaseibacillus</taxon>
    </lineage>
</organism>
<dbReference type="EMBL" id="CP022954">
    <property type="protein sequence ID" value="QGV17940.1"/>
    <property type="molecule type" value="Genomic_DNA"/>
</dbReference>
<dbReference type="Proteomes" id="UP000423274">
    <property type="component" value="Chromosome"/>
</dbReference>
<evidence type="ECO:0000313" key="2">
    <source>
        <dbReference type="Proteomes" id="UP000423274"/>
    </source>
</evidence>
<gene>
    <name evidence="1" type="ORF">LCAKO_1412</name>
</gene>
<reference evidence="1 2" key="1">
    <citation type="submission" date="2017-08" db="EMBL/GenBank/DDBJ databases">
        <title>Genome sequence, comparative genomics and functional analysis of the highly adhesive Lactobacillus paracasei Kobulty strain.</title>
        <authorList>
            <person name="Koryszewska-Baginska A."/>
            <person name="Grynberg M."/>
            <person name="Aleksandrzak-Piekarczyk T."/>
        </authorList>
    </citation>
    <scope>NUCLEOTIDE SEQUENCE [LARGE SCALE GENOMIC DNA]</scope>
    <source>
        <strain evidence="1 2">IBB3423</strain>
    </source>
</reference>